<gene>
    <name evidence="1" type="ORF">DBR06_SOUSAS3410152</name>
</gene>
<comment type="caution">
    <text evidence="1">The sequence shown here is derived from an EMBL/GenBank/DDBJ whole genome shotgun (WGS) entry which is preliminary data.</text>
</comment>
<reference evidence="1 2" key="1">
    <citation type="journal article" date="2018" name="Genomics">
        <title>Molecular footprints of inshore aquatic adaptation in Indo-Pacific humpback dolphin (Sousa chinensis).</title>
        <authorList>
            <person name="Ming Y."/>
            <person name="Jian J."/>
            <person name="Yu F."/>
            <person name="Yu X."/>
            <person name="Wang J."/>
            <person name="Liu W."/>
        </authorList>
    </citation>
    <scope>NUCLEOTIDE SEQUENCE [LARGE SCALE GENOMIC DNA]</scope>
    <source>
        <strain evidence="1">MY-2018</strain>
        <tissue evidence="1">Skin</tissue>
    </source>
</reference>
<dbReference type="EMBL" id="QWLN02003861">
    <property type="protein sequence ID" value="TEA39685.1"/>
    <property type="molecule type" value="Genomic_DNA"/>
</dbReference>
<protein>
    <submittedName>
        <fullName evidence="1">Uncharacterized protein</fullName>
    </submittedName>
</protein>
<sequence>TAGVVLRLLPGYCRGEHGVFLKQLSHGSL</sequence>
<dbReference type="Proteomes" id="UP000295264">
    <property type="component" value="Unassembled WGS sequence"/>
</dbReference>
<name>A0A484GVD1_SOUCH</name>
<evidence type="ECO:0000313" key="1">
    <source>
        <dbReference type="EMBL" id="TEA39685.1"/>
    </source>
</evidence>
<feature type="non-terminal residue" evidence="1">
    <location>
        <position position="29"/>
    </location>
</feature>
<accession>A0A484GVD1</accession>
<evidence type="ECO:0000313" key="2">
    <source>
        <dbReference type="Proteomes" id="UP000295264"/>
    </source>
</evidence>
<keyword evidence="2" id="KW-1185">Reference proteome</keyword>
<proteinExistence type="predicted"/>
<dbReference type="AlphaFoldDB" id="A0A484GVD1"/>
<organism evidence="1 2">
    <name type="scientific">Sousa chinensis</name>
    <name type="common">Indo-pacific humpbacked dolphin</name>
    <name type="synonym">Steno chinensis</name>
    <dbReference type="NCBI Taxonomy" id="103600"/>
    <lineage>
        <taxon>Eukaryota</taxon>
        <taxon>Metazoa</taxon>
        <taxon>Chordata</taxon>
        <taxon>Craniata</taxon>
        <taxon>Vertebrata</taxon>
        <taxon>Euteleostomi</taxon>
        <taxon>Mammalia</taxon>
        <taxon>Eutheria</taxon>
        <taxon>Laurasiatheria</taxon>
        <taxon>Artiodactyla</taxon>
        <taxon>Whippomorpha</taxon>
        <taxon>Cetacea</taxon>
        <taxon>Odontoceti</taxon>
        <taxon>Delphinidae</taxon>
        <taxon>Sousa</taxon>
    </lineage>
</organism>
<feature type="non-terminal residue" evidence="1">
    <location>
        <position position="1"/>
    </location>
</feature>